<evidence type="ECO:0000256" key="1">
    <source>
        <dbReference type="SAM" id="Phobius"/>
    </source>
</evidence>
<proteinExistence type="predicted"/>
<dbReference type="EMBL" id="CAUYUJ010015936">
    <property type="protein sequence ID" value="CAK0859826.1"/>
    <property type="molecule type" value="Genomic_DNA"/>
</dbReference>
<reference evidence="2" key="1">
    <citation type="submission" date="2023-10" db="EMBL/GenBank/DDBJ databases">
        <authorList>
            <person name="Chen Y."/>
            <person name="Shah S."/>
            <person name="Dougan E. K."/>
            <person name="Thang M."/>
            <person name="Chan C."/>
        </authorList>
    </citation>
    <scope>NUCLEOTIDE SEQUENCE [LARGE SCALE GENOMIC DNA]</scope>
</reference>
<name>A0ABN9UJH8_9DINO</name>
<evidence type="ECO:0000313" key="3">
    <source>
        <dbReference type="Proteomes" id="UP001189429"/>
    </source>
</evidence>
<dbReference type="Proteomes" id="UP001189429">
    <property type="component" value="Unassembled WGS sequence"/>
</dbReference>
<feature type="transmembrane region" description="Helical" evidence="1">
    <location>
        <begin position="114"/>
        <end position="135"/>
    </location>
</feature>
<sequence>MPAVARFPDTHWGGVPKRAWNGAQCYGGRGGVEIAGADPAPGVMELKECMDLCEDTPLCDAVQVQDYSTETGPCWLRAEVDVQDCYQVDGWVTYTKPSSPLVASMFREHRSLSYMSIIIGVLIIICLCLAAWYVYKKVKAKQNDNYALTVNAAHRHF</sequence>
<protein>
    <recommendedName>
        <fullName evidence="4">Apple domain-containing protein</fullName>
    </recommendedName>
</protein>
<comment type="caution">
    <text evidence="2">The sequence shown here is derived from an EMBL/GenBank/DDBJ whole genome shotgun (WGS) entry which is preliminary data.</text>
</comment>
<accession>A0ABN9UJH8</accession>
<evidence type="ECO:0000313" key="2">
    <source>
        <dbReference type="EMBL" id="CAK0859826.1"/>
    </source>
</evidence>
<keyword evidence="3" id="KW-1185">Reference proteome</keyword>
<keyword evidence="1" id="KW-0472">Membrane</keyword>
<organism evidence="2 3">
    <name type="scientific">Prorocentrum cordatum</name>
    <dbReference type="NCBI Taxonomy" id="2364126"/>
    <lineage>
        <taxon>Eukaryota</taxon>
        <taxon>Sar</taxon>
        <taxon>Alveolata</taxon>
        <taxon>Dinophyceae</taxon>
        <taxon>Prorocentrales</taxon>
        <taxon>Prorocentraceae</taxon>
        <taxon>Prorocentrum</taxon>
    </lineage>
</organism>
<gene>
    <name evidence="2" type="ORF">PCOR1329_LOCUS49059</name>
</gene>
<keyword evidence="1" id="KW-1133">Transmembrane helix</keyword>
<keyword evidence="1" id="KW-0812">Transmembrane</keyword>
<evidence type="ECO:0008006" key="4">
    <source>
        <dbReference type="Google" id="ProtNLM"/>
    </source>
</evidence>